<comment type="caution">
    <text evidence="1">The sequence shown here is derived from an EMBL/GenBank/DDBJ whole genome shotgun (WGS) entry which is preliminary data.</text>
</comment>
<organism evidence="1 2">
    <name type="scientific">Smallanthus sonchifolius</name>
    <dbReference type="NCBI Taxonomy" id="185202"/>
    <lineage>
        <taxon>Eukaryota</taxon>
        <taxon>Viridiplantae</taxon>
        <taxon>Streptophyta</taxon>
        <taxon>Embryophyta</taxon>
        <taxon>Tracheophyta</taxon>
        <taxon>Spermatophyta</taxon>
        <taxon>Magnoliopsida</taxon>
        <taxon>eudicotyledons</taxon>
        <taxon>Gunneridae</taxon>
        <taxon>Pentapetalae</taxon>
        <taxon>asterids</taxon>
        <taxon>campanulids</taxon>
        <taxon>Asterales</taxon>
        <taxon>Asteraceae</taxon>
        <taxon>Asteroideae</taxon>
        <taxon>Heliantheae alliance</taxon>
        <taxon>Millerieae</taxon>
        <taxon>Smallanthus</taxon>
    </lineage>
</organism>
<reference evidence="2" key="1">
    <citation type="journal article" date="2022" name="Mol. Ecol. Resour.">
        <title>The genomes of chicory, endive, great burdock and yacon provide insights into Asteraceae palaeo-polyploidization history and plant inulin production.</title>
        <authorList>
            <person name="Fan W."/>
            <person name="Wang S."/>
            <person name="Wang H."/>
            <person name="Wang A."/>
            <person name="Jiang F."/>
            <person name="Liu H."/>
            <person name="Zhao H."/>
            <person name="Xu D."/>
            <person name="Zhang Y."/>
        </authorList>
    </citation>
    <scope>NUCLEOTIDE SEQUENCE [LARGE SCALE GENOMIC DNA]</scope>
    <source>
        <strain evidence="2">cv. Yunnan</strain>
    </source>
</reference>
<dbReference type="Proteomes" id="UP001056120">
    <property type="component" value="Linkage Group LG07"/>
</dbReference>
<proteinExistence type="predicted"/>
<name>A0ACB9IW83_9ASTR</name>
<evidence type="ECO:0000313" key="2">
    <source>
        <dbReference type="Proteomes" id="UP001056120"/>
    </source>
</evidence>
<dbReference type="EMBL" id="CM042024">
    <property type="protein sequence ID" value="KAI3811751.1"/>
    <property type="molecule type" value="Genomic_DNA"/>
</dbReference>
<accession>A0ACB9IW83</accession>
<reference evidence="1 2" key="2">
    <citation type="journal article" date="2022" name="Mol. Ecol. Resour.">
        <title>The genomes of chicory, endive, great burdock and yacon provide insights into Asteraceae paleo-polyploidization history and plant inulin production.</title>
        <authorList>
            <person name="Fan W."/>
            <person name="Wang S."/>
            <person name="Wang H."/>
            <person name="Wang A."/>
            <person name="Jiang F."/>
            <person name="Liu H."/>
            <person name="Zhao H."/>
            <person name="Xu D."/>
            <person name="Zhang Y."/>
        </authorList>
    </citation>
    <scope>NUCLEOTIDE SEQUENCE [LARGE SCALE GENOMIC DNA]</scope>
    <source>
        <strain evidence="2">cv. Yunnan</strain>
        <tissue evidence="1">Leaves</tissue>
    </source>
</reference>
<gene>
    <name evidence="1" type="ORF">L1987_21480</name>
</gene>
<sequence length="220" mass="24850">MDMNEASPSVNSCFISKASEIESTLQHRRLGHVNYKNMNKLVKGDHVIGLPMKEFSCFDNCIACLRGKQHKTSHKSKVVNLVDKNLSLVHMDLFGQTNMLSIGRKAYCLVITNDFSCFIKGDHVIGLPTKEFFCFGNFIACLRGKQHKTSHKSKVVNSVDKNLKLSKGTERQYSAPHTSQQNRVAEKRNRSLIEATRSMLVHSGLPITFWVEVVNIAYYA</sequence>
<evidence type="ECO:0000313" key="1">
    <source>
        <dbReference type="EMBL" id="KAI3811751.1"/>
    </source>
</evidence>
<protein>
    <submittedName>
        <fullName evidence="1">Uncharacterized protein</fullName>
    </submittedName>
</protein>
<keyword evidence="2" id="KW-1185">Reference proteome</keyword>